<dbReference type="AlphaFoldDB" id="A0AAV6TVU0"/>
<dbReference type="SUPFAM" id="SSF57959">
    <property type="entry name" value="Leucine zipper domain"/>
    <property type="match status" value="1"/>
</dbReference>
<dbReference type="InterPro" id="IPR004827">
    <property type="entry name" value="bZIP"/>
</dbReference>
<dbReference type="InterPro" id="IPR046347">
    <property type="entry name" value="bZIP_sf"/>
</dbReference>
<sequence length="289" mass="33364">MDIPSPISRLPMYTKVSKGFENISVEKRYKREVSLPNGVENWNIGNFDPYLNFEDNYEEFKVVDYLEDRLVPEEGDQRPRCDSFSSTMSMSMDDRKGGYQNYGVKTFNTVCMDSGSTCISSDHSYVSPSSSFYNRLDAEETYQNLDMFLQQVPEVNMNDNLPSPLSSTDSNFELSNIQSSLSLHNTYSQDSLLEKPSLKRPADTSSDDEIMSMKSARLEDIQPTFTEVRRKNNIASKTCRKTRKEKQKEMEIRVTDLEKEKEGLKIEVQLLEELINAHKLQLYAILQKR</sequence>
<feature type="domain" description="BZIP" evidence="2">
    <location>
        <begin position="229"/>
        <end position="285"/>
    </location>
</feature>
<dbReference type="GO" id="GO:0003700">
    <property type="term" value="F:DNA-binding transcription factor activity"/>
    <property type="evidence" value="ECO:0007669"/>
    <property type="project" value="InterPro"/>
</dbReference>
<dbReference type="Proteomes" id="UP000827092">
    <property type="component" value="Unassembled WGS sequence"/>
</dbReference>
<dbReference type="EMBL" id="JAFNEN010000947">
    <property type="protein sequence ID" value="KAG8175859.1"/>
    <property type="molecule type" value="Genomic_DNA"/>
</dbReference>
<keyword evidence="1" id="KW-0175">Coiled coil</keyword>
<dbReference type="PROSITE" id="PS50217">
    <property type="entry name" value="BZIP"/>
    <property type="match status" value="1"/>
</dbReference>
<name>A0AAV6TVU0_9ARAC</name>
<comment type="caution">
    <text evidence="3">The sequence shown here is derived from an EMBL/GenBank/DDBJ whole genome shotgun (WGS) entry which is preliminary data.</text>
</comment>
<dbReference type="Pfam" id="PF07716">
    <property type="entry name" value="bZIP_2"/>
    <property type="match status" value="1"/>
</dbReference>
<gene>
    <name evidence="3" type="ORF">JTE90_003082</name>
</gene>
<feature type="coiled-coil region" evidence="1">
    <location>
        <begin position="240"/>
        <end position="281"/>
    </location>
</feature>
<evidence type="ECO:0000313" key="4">
    <source>
        <dbReference type="Proteomes" id="UP000827092"/>
    </source>
</evidence>
<organism evidence="3 4">
    <name type="scientific">Oedothorax gibbosus</name>
    <dbReference type="NCBI Taxonomy" id="931172"/>
    <lineage>
        <taxon>Eukaryota</taxon>
        <taxon>Metazoa</taxon>
        <taxon>Ecdysozoa</taxon>
        <taxon>Arthropoda</taxon>
        <taxon>Chelicerata</taxon>
        <taxon>Arachnida</taxon>
        <taxon>Araneae</taxon>
        <taxon>Araneomorphae</taxon>
        <taxon>Entelegynae</taxon>
        <taxon>Araneoidea</taxon>
        <taxon>Linyphiidae</taxon>
        <taxon>Erigoninae</taxon>
        <taxon>Oedothorax</taxon>
    </lineage>
</organism>
<proteinExistence type="predicted"/>
<evidence type="ECO:0000256" key="1">
    <source>
        <dbReference type="SAM" id="Coils"/>
    </source>
</evidence>
<accession>A0AAV6TVU0</accession>
<evidence type="ECO:0000259" key="2">
    <source>
        <dbReference type="PROSITE" id="PS50217"/>
    </source>
</evidence>
<dbReference type="SMART" id="SM00338">
    <property type="entry name" value="BRLZ"/>
    <property type="match status" value="1"/>
</dbReference>
<dbReference type="Gene3D" id="1.20.5.170">
    <property type="match status" value="1"/>
</dbReference>
<protein>
    <recommendedName>
        <fullName evidence="2">BZIP domain-containing protein</fullName>
    </recommendedName>
</protein>
<reference evidence="3 4" key="1">
    <citation type="journal article" date="2022" name="Nat. Ecol. Evol.">
        <title>A masculinizing supergene underlies an exaggerated male reproductive morph in a spider.</title>
        <authorList>
            <person name="Hendrickx F."/>
            <person name="De Corte Z."/>
            <person name="Sonet G."/>
            <person name="Van Belleghem S.M."/>
            <person name="Kostlbacher S."/>
            <person name="Vangestel C."/>
        </authorList>
    </citation>
    <scope>NUCLEOTIDE SEQUENCE [LARGE SCALE GENOMIC DNA]</scope>
    <source>
        <strain evidence="3">W744_W776</strain>
    </source>
</reference>
<keyword evidence="4" id="KW-1185">Reference proteome</keyword>
<evidence type="ECO:0000313" key="3">
    <source>
        <dbReference type="EMBL" id="KAG8175859.1"/>
    </source>
</evidence>